<dbReference type="InterPro" id="IPR050388">
    <property type="entry name" value="ABC_Ni/Peptide_Import"/>
</dbReference>
<dbReference type="Gene3D" id="3.40.50.300">
    <property type="entry name" value="P-loop containing nucleotide triphosphate hydrolases"/>
    <property type="match status" value="1"/>
</dbReference>
<dbReference type="PANTHER" id="PTHR43297">
    <property type="entry name" value="OLIGOPEPTIDE TRANSPORT ATP-BINDING PROTEIN APPD"/>
    <property type="match status" value="1"/>
</dbReference>
<dbReference type="GO" id="GO:0005886">
    <property type="term" value="C:plasma membrane"/>
    <property type="evidence" value="ECO:0007669"/>
    <property type="project" value="UniProtKB-SubCell"/>
</dbReference>
<dbReference type="InterPro" id="IPR013563">
    <property type="entry name" value="Oligopep_ABC_C"/>
</dbReference>
<dbReference type="GO" id="GO:0005524">
    <property type="term" value="F:ATP binding"/>
    <property type="evidence" value="ECO:0007669"/>
    <property type="project" value="UniProtKB-KW"/>
</dbReference>
<evidence type="ECO:0000256" key="8">
    <source>
        <dbReference type="ARBA" id="ARBA00023136"/>
    </source>
</evidence>
<dbReference type="SUPFAM" id="SSF52540">
    <property type="entry name" value="P-loop containing nucleoside triphosphate hydrolases"/>
    <property type="match status" value="1"/>
</dbReference>
<evidence type="ECO:0000256" key="5">
    <source>
        <dbReference type="ARBA" id="ARBA00022741"/>
    </source>
</evidence>
<keyword evidence="4" id="KW-0997">Cell inner membrane</keyword>
<dbReference type="Pfam" id="PF00005">
    <property type="entry name" value="ABC_tran"/>
    <property type="match status" value="1"/>
</dbReference>
<organism evidence="10 11">
    <name type="scientific">Aciduliprofundum boonei (strain DSM 19572 / T469)</name>
    <dbReference type="NCBI Taxonomy" id="439481"/>
    <lineage>
        <taxon>Archaea</taxon>
        <taxon>Methanobacteriati</taxon>
        <taxon>Thermoplasmatota</taxon>
        <taxon>DHVE2 group</taxon>
        <taxon>Candidatus Aciduliprofundum</taxon>
    </lineage>
</organism>
<evidence type="ECO:0000256" key="1">
    <source>
        <dbReference type="ARBA" id="ARBA00004202"/>
    </source>
</evidence>
<reference evidence="10" key="1">
    <citation type="submission" date="2010-02" db="EMBL/GenBank/DDBJ databases">
        <title>Complete sequence of Aciduliprofundum boonei T469.</title>
        <authorList>
            <consortium name="US DOE Joint Genome Institute"/>
            <person name="Lucas S."/>
            <person name="Copeland A."/>
            <person name="Lapidus A."/>
            <person name="Cheng J.-F."/>
            <person name="Bruce D."/>
            <person name="Goodwin L."/>
            <person name="Pitluck S."/>
            <person name="Saunders E."/>
            <person name="Detter J.C."/>
            <person name="Han C."/>
            <person name="Tapia R."/>
            <person name="Land M."/>
            <person name="Hauser L."/>
            <person name="Kyrpides N."/>
            <person name="Mikhailova N."/>
            <person name="Flores G."/>
            <person name="Reysenbach A.-L."/>
            <person name="Woyke T."/>
        </authorList>
    </citation>
    <scope>NUCLEOTIDE SEQUENCE</scope>
    <source>
        <strain evidence="10">T469</strain>
    </source>
</reference>
<dbReference type="PROSITE" id="PS00211">
    <property type="entry name" value="ABC_TRANSPORTER_1"/>
    <property type="match status" value="1"/>
</dbReference>
<dbReference type="Proteomes" id="UP000001400">
    <property type="component" value="Chromosome"/>
</dbReference>
<evidence type="ECO:0000256" key="6">
    <source>
        <dbReference type="ARBA" id="ARBA00022840"/>
    </source>
</evidence>
<keyword evidence="7" id="KW-1278">Translocase</keyword>
<evidence type="ECO:0000313" key="11">
    <source>
        <dbReference type="Proteomes" id="UP000001400"/>
    </source>
</evidence>
<keyword evidence="11" id="KW-1185">Reference proteome</keyword>
<name>D3TAL8_ACIB4</name>
<sequence>MSKMEDVILSVENLTVDFYTYEGVLHVLDDVNFQIRRGEIFGVVGESGCGKSVTSRLIMGLVASNAHIKAGKIMFNGKNILKISEEELNKIRGKEISMIFQNPIGSLNPVFKVKDQMINVIMNNQGVDKETALDKAFKLLKIVNMPDPERVLESYPFELSGGMAQRVMIAMAISSKPKLLIADEPTTALDVTIQAQILKLIKELQEKLGMSVLFITHDLGVVAQLCDRIGVMYAGSVVAYGSTYNILKDPKHPYTLGLMGAIPRPEHKGKPLPSIKGSVPNYLDPPPGCRFHPRCQYAMEICKKEKPKMVKVGGNHHVACWLYGGEGD</sequence>
<dbReference type="PANTHER" id="PTHR43297:SF14">
    <property type="entry name" value="ATPASE AAA-TYPE CORE DOMAIN-CONTAINING PROTEIN"/>
    <property type="match status" value="1"/>
</dbReference>
<dbReference type="GO" id="GO:0016887">
    <property type="term" value="F:ATP hydrolysis activity"/>
    <property type="evidence" value="ECO:0007669"/>
    <property type="project" value="InterPro"/>
</dbReference>
<dbReference type="GO" id="GO:0015833">
    <property type="term" value="P:peptide transport"/>
    <property type="evidence" value="ECO:0007669"/>
    <property type="project" value="InterPro"/>
</dbReference>
<evidence type="ECO:0000256" key="7">
    <source>
        <dbReference type="ARBA" id="ARBA00022967"/>
    </source>
</evidence>
<dbReference type="InterPro" id="IPR003439">
    <property type="entry name" value="ABC_transporter-like_ATP-bd"/>
</dbReference>
<dbReference type="CDD" id="cd03257">
    <property type="entry name" value="ABC_NikE_OppD_transporters"/>
    <property type="match status" value="1"/>
</dbReference>
<dbReference type="NCBIfam" id="TIGR01727">
    <property type="entry name" value="oligo_HPY"/>
    <property type="match status" value="1"/>
</dbReference>
<keyword evidence="2" id="KW-0813">Transport</keyword>
<evidence type="ECO:0000313" key="10">
    <source>
        <dbReference type="EMBL" id="ADD09147.1"/>
    </source>
</evidence>
<dbReference type="HOGENOM" id="CLU_000604_1_23_2"/>
<evidence type="ECO:0000256" key="4">
    <source>
        <dbReference type="ARBA" id="ARBA00022519"/>
    </source>
</evidence>
<dbReference type="InterPro" id="IPR027417">
    <property type="entry name" value="P-loop_NTPase"/>
</dbReference>
<evidence type="ECO:0000256" key="3">
    <source>
        <dbReference type="ARBA" id="ARBA00022475"/>
    </source>
</evidence>
<protein>
    <submittedName>
        <fullName evidence="10">Oligopeptide/dipeptide ABC transporter, ATPase subunit</fullName>
    </submittedName>
</protein>
<dbReference type="KEGG" id="abi:Aboo_1339"/>
<feature type="domain" description="ABC transporter" evidence="9">
    <location>
        <begin position="9"/>
        <end position="259"/>
    </location>
</feature>
<dbReference type="PROSITE" id="PS50893">
    <property type="entry name" value="ABC_TRANSPORTER_2"/>
    <property type="match status" value="1"/>
</dbReference>
<dbReference type="SMART" id="SM00382">
    <property type="entry name" value="AAA"/>
    <property type="match status" value="1"/>
</dbReference>
<dbReference type="InterPro" id="IPR017871">
    <property type="entry name" value="ABC_transporter-like_CS"/>
</dbReference>
<dbReference type="Pfam" id="PF08352">
    <property type="entry name" value="oligo_HPY"/>
    <property type="match status" value="1"/>
</dbReference>
<dbReference type="EMBL" id="CP001941">
    <property type="protein sequence ID" value="ADD09147.1"/>
    <property type="molecule type" value="Genomic_DNA"/>
</dbReference>
<evidence type="ECO:0000259" key="9">
    <source>
        <dbReference type="PROSITE" id="PS50893"/>
    </source>
</evidence>
<gene>
    <name evidence="10" type="ordered locus">Aboo_1339</name>
</gene>
<dbReference type="AlphaFoldDB" id="D3TAL8"/>
<keyword evidence="3" id="KW-1003">Cell membrane</keyword>
<keyword evidence="6" id="KW-0067">ATP-binding</keyword>
<dbReference type="FunFam" id="3.40.50.300:FF:000016">
    <property type="entry name" value="Oligopeptide ABC transporter ATP-binding component"/>
    <property type="match status" value="1"/>
</dbReference>
<evidence type="ECO:0000256" key="2">
    <source>
        <dbReference type="ARBA" id="ARBA00022448"/>
    </source>
</evidence>
<comment type="subcellular location">
    <subcellularLocation>
        <location evidence="1">Cell membrane</location>
        <topology evidence="1">Peripheral membrane protein</topology>
    </subcellularLocation>
</comment>
<dbReference type="InterPro" id="IPR003593">
    <property type="entry name" value="AAA+_ATPase"/>
</dbReference>
<accession>D3TAL8</accession>
<keyword evidence="5" id="KW-0547">Nucleotide-binding</keyword>
<proteinExistence type="predicted"/>
<keyword evidence="8" id="KW-0472">Membrane</keyword>